<dbReference type="AlphaFoldDB" id="A0A914VHN8"/>
<dbReference type="WBParaSite" id="PSAMB.scaffold196size66982.g3204.t1">
    <property type="protein sequence ID" value="PSAMB.scaffold196size66982.g3204.t1"/>
    <property type="gene ID" value="PSAMB.scaffold196size66982.g3204"/>
</dbReference>
<accession>A0A914VHN8</accession>
<dbReference type="Proteomes" id="UP000887566">
    <property type="component" value="Unplaced"/>
</dbReference>
<reference evidence="3" key="1">
    <citation type="submission" date="2022-11" db="UniProtKB">
        <authorList>
            <consortium name="WormBaseParasite"/>
        </authorList>
    </citation>
    <scope>IDENTIFICATION</scope>
</reference>
<name>A0A914VHN8_9BILA</name>
<keyword evidence="2" id="KW-1185">Reference proteome</keyword>
<proteinExistence type="predicted"/>
<feature type="compositionally biased region" description="Polar residues" evidence="1">
    <location>
        <begin position="162"/>
        <end position="191"/>
    </location>
</feature>
<organism evidence="2 3">
    <name type="scientific">Plectus sambesii</name>
    <dbReference type="NCBI Taxonomy" id="2011161"/>
    <lineage>
        <taxon>Eukaryota</taxon>
        <taxon>Metazoa</taxon>
        <taxon>Ecdysozoa</taxon>
        <taxon>Nematoda</taxon>
        <taxon>Chromadorea</taxon>
        <taxon>Plectida</taxon>
        <taxon>Plectina</taxon>
        <taxon>Plectoidea</taxon>
        <taxon>Plectidae</taxon>
        <taxon>Plectus</taxon>
    </lineage>
</organism>
<protein>
    <submittedName>
        <fullName evidence="3">Uncharacterized protein</fullName>
    </submittedName>
</protein>
<evidence type="ECO:0000313" key="2">
    <source>
        <dbReference type="Proteomes" id="UP000887566"/>
    </source>
</evidence>
<feature type="region of interest" description="Disordered" evidence="1">
    <location>
        <begin position="157"/>
        <end position="191"/>
    </location>
</feature>
<evidence type="ECO:0000256" key="1">
    <source>
        <dbReference type="SAM" id="MobiDB-lite"/>
    </source>
</evidence>
<sequence length="191" mass="21124">MLPRRSKPISAPFVNANFPMNSSSSLASAAAVSEEIRPLEVINADRWMTNVFSRSRSNKRGFASRHPRISSSEVITFPTVAGAERNRPPLARDQPSIAQSFRVVLFYSRAPACGDLDTDIITKQSARLFQPNERGVRRRLGRGGVWGSWRHDCEGAEAAVSRQEQSGRRSYQASPDQSQNNLANSSSTFAQ</sequence>
<evidence type="ECO:0000313" key="3">
    <source>
        <dbReference type="WBParaSite" id="PSAMB.scaffold196size66982.g3204.t1"/>
    </source>
</evidence>